<dbReference type="InterPro" id="IPR037171">
    <property type="entry name" value="NagB/RpiA_transferase-like"/>
</dbReference>
<dbReference type="GO" id="GO:0006098">
    <property type="term" value="P:pentose-phosphate shunt"/>
    <property type="evidence" value="ECO:0007669"/>
    <property type="project" value="UniProtKB-UniPathway"/>
</dbReference>
<dbReference type="STRING" id="1385519.N801_11450"/>
<accession>A0A0A0K371</accession>
<dbReference type="Gene3D" id="3.40.50.1360">
    <property type="match status" value="1"/>
</dbReference>
<dbReference type="InterPro" id="IPR006148">
    <property type="entry name" value="Glc/Gal-6P_isomerase"/>
</dbReference>
<evidence type="ECO:0000256" key="2">
    <source>
        <dbReference type="ARBA" id="ARBA00002681"/>
    </source>
</evidence>
<dbReference type="SUPFAM" id="SSF100950">
    <property type="entry name" value="NagB/RpiA/CoA transferase-like"/>
    <property type="match status" value="1"/>
</dbReference>
<keyword evidence="7" id="KW-0378">Hydrolase</keyword>
<comment type="pathway">
    <text evidence="3 7">Carbohydrate degradation; pentose phosphate pathway; D-ribulose 5-phosphate from D-glucose 6-phosphate (oxidative stage): step 2/3.</text>
</comment>
<evidence type="ECO:0000256" key="6">
    <source>
        <dbReference type="ARBA" id="ARBA00020337"/>
    </source>
</evidence>
<comment type="similarity">
    <text evidence="4 7">Belongs to the glucosamine/galactosamine-6-phosphate isomerase family. 6-phosphogluconolactonase subfamily.</text>
</comment>
<evidence type="ECO:0000313" key="9">
    <source>
        <dbReference type="EMBL" id="KGN42762.1"/>
    </source>
</evidence>
<dbReference type="InterPro" id="IPR039104">
    <property type="entry name" value="6PGL"/>
</dbReference>
<comment type="catalytic activity">
    <reaction evidence="1 7">
        <text>6-phospho-D-glucono-1,5-lactone + H2O = 6-phospho-D-gluconate + H(+)</text>
        <dbReference type="Rhea" id="RHEA:12556"/>
        <dbReference type="ChEBI" id="CHEBI:15377"/>
        <dbReference type="ChEBI" id="CHEBI:15378"/>
        <dbReference type="ChEBI" id="CHEBI:57955"/>
        <dbReference type="ChEBI" id="CHEBI:58759"/>
        <dbReference type="EC" id="3.1.1.31"/>
    </reaction>
</comment>
<comment type="caution">
    <text evidence="9">The sequence shown here is derived from an EMBL/GenBank/DDBJ whole genome shotgun (WGS) entry which is preliminary data.</text>
</comment>
<dbReference type="InterPro" id="IPR005900">
    <property type="entry name" value="6-phosphogluconolactonase_DevB"/>
</dbReference>
<dbReference type="UniPathway" id="UPA00115">
    <property type="reaction ID" value="UER00409"/>
</dbReference>
<dbReference type="eggNOG" id="COG0363">
    <property type="taxonomic scope" value="Bacteria"/>
</dbReference>
<dbReference type="CDD" id="cd01400">
    <property type="entry name" value="6PGL"/>
    <property type="match status" value="1"/>
</dbReference>
<reference evidence="9 10" key="1">
    <citation type="submission" date="2013-08" db="EMBL/GenBank/DDBJ databases">
        <title>The genome sequence of Knoellia aerolata.</title>
        <authorList>
            <person name="Zhu W."/>
            <person name="Wang G."/>
        </authorList>
    </citation>
    <scope>NUCLEOTIDE SEQUENCE [LARGE SCALE GENOMIC DNA]</scope>
    <source>
        <strain evidence="9 10">DSM 18566</strain>
    </source>
</reference>
<evidence type="ECO:0000256" key="1">
    <source>
        <dbReference type="ARBA" id="ARBA00000832"/>
    </source>
</evidence>
<evidence type="ECO:0000256" key="5">
    <source>
        <dbReference type="ARBA" id="ARBA00013198"/>
    </source>
</evidence>
<name>A0A0A0K371_9MICO</name>
<evidence type="ECO:0000256" key="7">
    <source>
        <dbReference type="RuleBase" id="RU365095"/>
    </source>
</evidence>
<evidence type="ECO:0000259" key="8">
    <source>
        <dbReference type="Pfam" id="PF01182"/>
    </source>
</evidence>
<feature type="domain" description="Glucosamine/galactosamine-6-phosphate isomerase" evidence="8">
    <location>
        <begin position="7"/>
        <end position="226"/>
    </location>
</feature>
<evidence type="ECO:0000256" key="3">
    <source>
        <dbReference type="ARBA" id="ARBA00004961"/>
    </source>
</evidence>
<evidence type="ECO:0000256" key="4">
    <source>
        <dbReference type="ARBA" id="ARBA00010662"/>
    </source>
</evidence>
<dbReference type="AlphaFoldDB" id="A0A0A0K371"/>
<dbReference type="EC" id="3.1.1.31" evidence="5 7"/>
<sequence length="236" mass="24612">MLVHPGKQELSDAIAARLVTALVDAQARHDVAQVSLTGGSLGSDLWRSVATLAARSAVDWSRVEVWWGDERYLPAGDPDRNDVQNDEAGLDTLGLDPAKVHRVAGPDASDSAEASATAYASEVRACGAGGFDVMILGVGPDGHVASLFPGHPAQQATGAIAVAVHDSPKPPPDRVSLTFEALRRSREVWFVVAGADKAEAVANGLRGAGPDVSSAAQVQGEQRTLWLLDRDAAAQL</sequence>
<protein>
    <recommendedName>
        <fullName evidence="6 7">6-phosphogluconolactonase</fullName>
        <shortName evidence="7">6PGL</shortName>
        <ecNumber evidence="5 7">3.1.1.31</ecNumber>
    </recommendedName>
</protein>
<dbReference type="Proteomes" id="UP000030013">
    <property type="component" value="Unassembled WGS sequence"/>
</dbReference>
<dbReference type="PANTHER" id="PTHR11054">
    <property type="entry name" value="6-PHOSPHOGLUCONOLACTONASE"/>
    <property type="match status" value="1"/>
</dbReference>
<dbReference type="NCBIfam" id="TIGR01198">
    <property type="entry name" value="pgl"/>
    <property type="match status" value="1"/>
</dbReference>
<dbReference type="PANTHER" id="PTHR11054:SF0">
    <property type="entry name" value="6-PHOSPHOGLUCONOLACTONASE"/>
    <property type="match status" value="1"/>
</dbReference>
<dbReference type="EMBL" id="AVPL01000002">
    <property type="protein sequence ID" value="KGN42762.1"/>
    <property type="molecule type" value="Genomic_DNA"/>
</dbReference>
<dbReference type="Pfam" id="PF01182">
    <property type="entry name" value="Glucosamine_iso"/>
    <property type="match status" value="1"/>
</dbReference>
<proteinExistence type="inferred from homology"/>
<dbReference type="GO" id="GO:0005975">
    <property type="term" value="P:carbohydrate metabolic process"/>
    <property type="evidence" value="ECO:0007669"/>
    <property type="project" value="UniProtKB-UniRule"/>
</dbReference>
<comment type="function">
    <text evidence="2 7">Hydrolysis of 6-phosphogluconolactone to 6-phosphogluconate.</text>
</comment>
<organism evidence="9 10">
    <name type="scientific">Knoellia aerolata DSM 18566</name>
    <dbReference type="NCBI Taxonomy" id="1385519"/>
    <lineage>
        <taxon>Bacteria</taxon>
        <taxon>Bacillati</taxon>
        <taxon>Actinomycetota</taxon>
        <taxon>Actinomycetes</taxon>
        <taxon>Micrococcales</taxon>
        <taxon>Intrasporangiaceae</taxon>
        <taxon>Knoellia</taxon>
    </lineage>
</organism>
<evidence type="ECO:0000313" key="10">
    <source>
        <dbReference type="Proteomes" id="UP000030013"/>
    </source>
</evidence>
<keyword evidence="10" id="KW-1185">Reference proteome</keyword>
<dbReference type="GO" id="GO:0017057">
    <property type="term" value="F:6-phosphogluconolactonase activity"/>
    <property type="evidence" value="ECO:0007669"/>
    <property type="project" value="UniProtKB-UniRule"/>
</dbReference>
<gene>
    <name evidence="7" type="primary">pgl</name>
    <name evidence="9" type="ORF">N801_11450</name>
</gene>